<dbReference type="InterPro" id="IPR010690">
    <property type="entry name" value="YqfD"/>
</dbReference>
<dbReference type="RefSeq" id="WP_103895884.1">
    <property type="nucleotide sequence ID" value="NZ_FNUK01000009.1"/>
</dbReference>
<dbReference type="Pfam" id="PF06898">
    <property type="entry name" value="YqfD"/>
    <property type="match status" value="1"/>
</dbReference>
<proteinExistence type="predicted"/>
<keyword evidence="3" id="KW-1185">Reference proteome</keyword>
<keyword evidence="1" id="KW-0472">Membrane</keyword>
<evidence type="ECO:0000313" key="3">
    <source>
        <dbReference type="Proteomes" id="UP000242850"/>
    </source>
</evidence>
<feature type="transmembrane region" description="Helical" evidence="1">
    <location>
        <begin position="82"/>
        <end position="103"/>
    </location>
</feature>
<dbReference type="PIRSF" id="PIRSF029895">
    <property type="entry name" value="SpoIV"/>
    <property type="match status" value="1"/>
</dbReference>
<dbReference type="OrthoDB" id="1640349at2"/>
<dbReference type="Proteomes" id="UP000242850">
    <property type="component" value="Unassembled WGS sequence"/>
</dbReference>
<protein>
    <submittedName>
        <fullName evidence="2">Similar to stage IV sporulation protein</fullName>
    </submittedName>
</protein>
<keyword evidence="1" id="KW-0812">Transmembrane</keyword>
<dbReference type="NCBIfam" id="TIGR02876">
    <property type="entry name" value="spore_yqfD"/>
    <property type="match status" value="1"/>
</dbReference>
<evidence type="ECO:0000313" key="2">
    <source>
        <dbReference type="EMBL" id="SEF74264.1"/>
    </source>
</evidence>
<gene>
    <name evidence="2" type="ORF">SAMN05660865_00901</name>
</gene>
<reference evidence="3" key="1">
    <citation type="submission" date="2016-10" db="EMBL/GenBank/DDBJ databases">
        <authorList>
            <person name="Varghese N."/>
            <person name="Submissions S."/>
        </authorList>
    </citation>
    <scope>NUCLEOTIDE SEQUENCE [LARGE SCALE GENOMIC DNA]</scope>
    <source>
        <strain evidence="3">DSM 5463</strain>
    </source>
</reference>
<evidence type="ECO:0000256" key="1">
    <source>
        <dbReference type="SAM" id="Phobius"/>
    </source>
</evidence>
<keyword evidence="1" id="KW-1133">Transmembrane helix</keyword>
<name>A0A1H5UGV4_9CLOT</name>
<dbReference type="AlphaFoldDB" id="A0A1H5UGV4"/>
<dbReference type="EMBL" id="FNUK01000009">
    <property type="protein sequence ID" value="SEF74264.1"/>
    <property type="molecule type" value="Genomic_DNA"/>
</dbReference>
<sequence length="386" mass="44883">MTKNYITVEIEGLQLEKFINLAVESGISLWNVKRISFTNIKFNMYDKDFKMIRKIAKKTNCRVKILNKKGPIFLFKKLHRRIFFIVGLMCFSSLIYIFSNIIWSIQISGNKYLNESLILKSLSKSGLKIGAYKKKLNLRDIENSVLKDIKEISIITITLDGTKAKVEVVERTMPPTIIDTEKPMNIVAEKDGIITKVIALKGQKIVREGDYVKKGQVLISGIITDSQNIPLEVTRALGEVYARTWYESIKEFYLNYKYFERTGREVKKVYFILPNNKIIDLKPVVNNFTLYDKIINKENVKVFGIKLPIVKVTEHYYEKVEKNKKLSYNEALEMALKEIDKEFSTILPKGVKILDEKYDKIITKDKVRIRKLVVIEEKISKEVEIK</sequence>
<accession>A0A1H5UGV4</accession>
<organism evidence="2 3">
    <name type="scientific">Caloramator fervidus</name>
    <dbReference type="NCBI Taxonomy" id="29344"/>
    <lineage>
        <taxon>Bacteria</taxon>
        <taxon>Bacillati</taxon>
        <taxon>Bacillota</taxon>
        <taxon>Clostridia</taxon>
        <taxon>Eubacteriales</taxon>
        <taxon>Clostridiaceae</taxon>
        <taxon>Caloramator</taxon>
    </lineage>
</organism>